<protein>
    <recommendedName>
        <fullName evidence="4">YfdX protein</fullName>
    </recommendedName>
</protein>
<sequence length="310" mass="33124">MKSHITLTTLTTPTPFVRNIAPALFAIALPLAGLSLPAFSAEPTGSGSTGAAAATGPQRAVVEQKLRLLEQLANAPASAAEPPEAADRRAQVAGLVADARKTLAAGQTEQAGNTLDEAIRLASTGAQRKVLSENSHRAHLQDLLTELEAYRSHVQQLEKDPQLGSAAQTLRQRIDQMTGEAARHNAAGRFGDAHRLLTAANQLATSELGKMRDGKTVVVELKFDSPADEFAHEQRRLQDHQMLVKLALAEGRGDGDRRALVDSKVAESERLRNEAEVQARGGSYTEAVGTMEKASTVLEHALRNLGMPVF</sequence>
<evidence type="ECO:0008006" key="4">
    <source>
        <dbReference type="Google" id="ProtNLM"/>
    </source>
</evidence>
<evidence type="ECO:0000256" key="1">
    <source>
        <dbReference type="SAM" id="Coils"/>
    </source>
</evidence>
<proteinExistence type="predicted"/>
<dbReference type="Proteomes" id="UP000623795">
    <property type="component" value="Unassembled WGS sequence"/>
</dbReference>
<keyword evidence="3" id="KW-1185">Reference proteome</keyword>
<accession>A0ABX1Q0G1</accession>
<comment type="caution">
    <text evidence="2">The sequence shown here is derived from an EMBL/GenBank/DDBJ whole genome shotgun (WGS) entry which is preliminary data.</text>
</comment>
<keyword evidence="1" id="KW-0175">Coiled coil</keyword>
<name>A0ABX1Q0G1_9RHOO</name>
<dbReference type="EMBL" id="WTVN01000025">
    <property type="protein sequence ID" value="NMG45133.1"/>
    <property type="molecule type" value="Genomic_DNA"/>
</dbReference>
<evidence type="ECO:0000313" key="2">
    <source>
        <dbReference type="EMBL" id="NMG45133.1"/>
    </source>
</evidence>
<dbReference type="RefSeq" id="WP_169256978.1">
    <property type="nucleotide sequence ID" value="NZ_WTVN01000025.1"/>
</dbReference>
<organism evidence="2 3">
    <name type="scientific">Aromatoleum toluvorans</name>
    <dbReference type="NCBI Taxonomy" id="92002"/>
    <lineage>
        <taxon>Bacteria</taxon>
        <taxon>Pseudomonadati</taxon>
        <taxon>Pseudomonadota</taxon>
        <taxon>Betaproteobacteria</taxon>
        <taxon>Rhodocyclales</taxon>
        <taxon>Rhodocyclaceae</taxon>
        <taxon>Aromatoleum</taxon>
    </lineage>
</organism>
<feature type="coiled-coil region" evidence="1">
    <location>
        <begin position="140"/>
        <end position="187"/>
    </location>
</feature>
<evidence type="ECO:0000313" key="3">
    <source>
        <dbReference type="Proteomes" id="UP000623795"/>
    </source>
</evidence>
<gene>
    <name evidence="2" type="ORF">GPA22_15530</name>
</gene>
<reference evidence="2 3" key="1">
    <citation type="submission" date="2019-12" db="EMBL/GenBank/DDBJ databases">
        <title>Comparative genomics gives insights into the taxonomy of the Azoarcus-Aromatoleum group and reveals separate origins of nif in the plant-associated Azoarcus and non-plant-associated Aromatoleum sub-groups.</title>
        <authorList>
            <person name="Lafos M."/>
            <person name="Maluk M."/>
            <person name="Batista M."/>
            <person name="Junghare M."/>
            <person name="Carmona M."/>
            <person name="Faoro H."/>
            <person name="Cruz L.M."/>
            <person name="Battistoni F."/>
            <person name="De Souza E."/>
            <person name="Pedrosa F."/>
            <person name="Chen W.-M."/>
            <person name="Poole P.S."/>
            <person name="Dixon R.A."/>
            <person name="James E.K."/>
        </authorList>
    </citation>
    <scope>NUCLEOTIDE SEQUENCE [LARGE SCALE GENOMIC DNA]</scope>
    <source>
        <strain evidence="2 3">Td21</strain>
    </source>
</reference>